<reference evidence="2 3" key="1">
    <citation type="submission" date="2019-12" db="EMBL/GenBank/DDBJ databases">
        <title>Genomic-based taxomic classification of the family Erythrobacteraceae.</title>
        <authorList>
            <person name="Xu L."/>
        </authorList>
    </citation>
    <scope>NUCLEOTIDE SEQUENCE [LARGE SCALE GENOMIC DNA]</scope>
    <source>
        <strain evidence="2 3">KCTC 42453</strain>
    </source>
</reference>
<evidence type="ECO:0000313" key="2">
    <source>
        <dbReference type="EMBL" id="MXP43698.1"/>
    </source>
</evidence>
<dbReference type="EMBL" id="WTYL01000001">
    <property type="protein sequence ID" value="MXP43698.1"/>
    <property type="molecule type" value="Genomic_DNA"/>
</dbReference>
<dbReference type="AlphaFoldDB" id="A0A845B0E1"/>
<organism evidence="2 3">
    <name type="scientific">Allopontixanthobacter sediminis</name>
    <dbReference type="NCBI Taxonomy" id="1689985"/>
    <lineage>
        <taxon>Bacteria</taxon>
        <taxon>Pseudomonadati</taxon>
        <taxon>Pseudomonadota</taxon>
        <taxon>Alphaproteobacteria</taxon>
        <taxon>Sphingomonadales</taxon>
        <taxon>Erythrobacteraceae</taxon>
        <taxon>Allopontixanthobacter</taxon>
    </lineage>
</organism>
<dbReference type="GO" id="GO:0035438">
    <property type="term" value="F:cyclic-di-GMP binding"/>
    <property type="evidence" value="ECO:0007669"/>
    <property type="project" value="InterPro"/>
</dbReference>
<dbReference type="OrthoDB" id="9794070at2"/>
<dbReference type="Pfam" id="PF07238">
    <property type="entry name" value="PilZ"/>
    <property type="match status" value="1"/>
</dbReference>
<evidence type="ECO:0000313" key="3">
    <source>
        <dbReference type="Proteomes" id="UP000431922"/>
    </source>
</evidence>
<dbReference type="SUPFAM" id="SSF141371">
    <property type="entry name" value="PilZ domain-like"/>
    <property type="match status" value="1"/>
</dbReference>
<dbReference type="InterPro" id="IPR009875">
    <property type="entry name" value="PilZ_domain"/>
</dbReference>
<gene>
    <name evidence="2" type="ORF">GRI65_04405</name>
</gene>
<dbReference type="RefSeq" id="WP_160755280.1">
    <property type="nucleotide sequence ID" value="NZ_WTYL01000001.1"/>
</dbReference>
<evidence type="ECO:0000259" key="1">
    <source>
        <dbReference type="Pfam" id="PF07238"/>
    </source>
</evidence>
<protein>
    <recommendedName>
        <fullName evidence="1">PilZ domain-containing protein</fullName>
    </recommendedName>
</protein>
<comment type="caution">
    <text evidence="2">The sequence shown here is derived from an EMBL/GenBank/DDBJ whole genome shotgun (WGS) entry which is preliminary data.</text>
</comment>
<accession>A0A845B0E1</accession>
<keyword evidence="3" id="KW-1185">Reference proteome</keyword>
<proteinExistence type="predicted"/>
<name>A0A845B0E1_9SPHN</name>
<sequence length="115" mass="13354">MTIQKKITQHQLDVLDETRRTPRFDISVQGRYRTGNGVARHVPIFEISETGCRFYDRFGRLTAGTEMSVKIETIGPIIATVRWSKDHIVGVQFERPIYGPVFEFIRNKLAREDED</sequence>
<feature type="domain" description="PilZ" evidence="1">
    <location>
        <begin position="18"/>
        <end position="95"/>
    </location>
</feature>
<dbReference type="Proteomes" id="UP000431922">
    <property type="component" value="Unassembled WGS sequence"/>
</dbReference>